<sequence length="198" mass="21888">MFKHSAALSISIVLIIVSVWAVVITGQKRYFPTGALDPNSPGSDDFANRWYSEQLEAMSEPVLRPVASSRAYRFTWLRTFNHPVAIRIVIAKGRCVLHATELDGAGGYAPGKIYRRKLEAIAPEGCTKVEGLIKESGFWSLPPRGNIKGADGSEWIVEGAASHYHVVSRWTPGSGPIRAIGEQFLDLAGWRYPAREMY</sequence>
<proteinExistence type="predicted"/>
<organism evidence="1 2">
    <name type="scientific">Dyella ginsengisoli</name>
    <dbReference type="NCBI Taxonomy" id="363848"/>
    <lineage>
        <taxon>Bacteria</taxon>
        <taxon>Pseudomonadati</taxon>
        <taxon>Pseudomonadota</taxon>
        <taxon>Gammaproteobacteria</taxon>
        <taxon>Lysobacterales</taxon>
        <taxon>Rhodanobacteraceae</taxon>
        <taxon>Dyella</taxon>
    </lineage>
</organism>
<evidence type="ECO:0000313" key="1">
    <source>
        <dbReference type="EMBL" id="MFK2904332.1"/>
    </source>
</evidence>
<protein>
    <submittedName>
        <fullName evidence="1">Uncharacterized protein</fullName>
    </submittedName>
</protein>
<dbReference type="EMBL" id="JADIKM010000003">
    <property type="protein sequence ID" value="MFK2904332.1"/>
    <property type="molecule type" value="Genomic_DNA"/>
</dbReference>
<gene>
    <name evidence="1" type="ORF">ISP17_10175</name>
</gene>
<keyword evidence="2" id="KW-1185">Reference proteome</keyword>
<comment type="caution">
    <text evidence="1">The sequence shown here is derived from an EMBL/GenBank/DDBJ whole genome shotgun (WGS) entry which is preliminary data.</text>
</comment>
<evidence type="ECO:0000313" key="2">
    <source>
        <dbReference type="Proteomes" id="UP001620460"/>
    </source>
</evidence>
<dbReference type="RefSeq" id="WP_404632755.1">
    <property type="nucleotide sequence ID" value="NZ_JADIKM010000003.1"/>
</dbReference>
<reference evidence="1 2" key="1">
    <citation type="submission" date="2020-10" db="EMBL/GenBank/DDBJ databases">
        <title>Phylogeny of dyella-like bacteria.</title>
        <authorList>
            <person name="Fu J."/>
        </authorList>
    </citation>
    <scope>NUCLEOTIDE SEQUENCE [LARGE SCALE GENOMIC DNA]</scope>
    <source>
        <strain evidence="1 2">Gsoil3046</strain>
    </source>
</reference>
<name>A0ABW8JTA6_9GAMM</name>
<dbReference type="Proteomes" id="UP001620460">
    <property type="component" value="Unassembled WGS sequence"/>
</dbReference>
<accession>A0ABW8JTA6</accession>